<dbReference type="GO" id="GO:1990174">
    <property type="term" value="F:phosphodiesterase decapping endonuclease activity"/>
    <property type="evidence" value="ECO:0007669"/>
    <property type="project" value="TreeGrafter"/>
</dbReference>
<dbReference type="GO" id="GO:0009117">
    <property type="term" value="P:nucleotide metabolic process"/>
    <property type="evidence" value="ECO:0007669"/>
    <property type="project" value="UniProtKB-KW"/>
</dbReference>
<dbReference type="GO" id="GO:0016077">
    <property type="term" value="P:sno(s)RNA catabolic process"/>
    <property type="evidence" value="ECO:0007669"/>
    <property type="project" value="TreeGrafter"/>
</dbReference>
<evidence type="ECO:0000256" key="16">
    <source>
        <dbReference type="ARBA" id="ARBA00047875"/>
    </source>
</evidence>
<dbReference type="GeneID" id="141449858"/>
<keyword evidence="5" id="KW-0694">RNA-binding</keyword>
<evidence type="ECO:0000256" key="14">
    <source>
        <dbReference type="ARBA" id="ARBA00043162"/>
    </source>
</evidence>
<dbReference type="SUPFAM" id="SSF55811">
    <property type="entry name" value="Nudix"/>
    <property type="match status" value="1"/>
</dbReference>
<dbReference type="GO" id="GO:0005730">
    <property type="term" value="C:nucleolus"/>
    <property type="evidence" value="ECO:0007669"/>
    <property type="project" value="UniProtKB-SubCell"/>
</dbReference>
<dbReference type="PANTHER" id="PTHR31699">
    <property type="entry name" value="NUDIX T16 FAMILY MEMBER"/>
    <property type="match status" value="1"/>
</dbReference>
<dbReference type="GO" id="GO:0140933">
    <property type="term" value="F:5'-(N(7)-methylguanosine 5'-triphospho)-[mRNA] hydrolase activity"/>
    <property type="evidence" value="ECO:0007669"/>
    <property type="project" value="UniProtKB-EC"/>
</dbReference>
<evidence type="ECO:0000313" key="20">
    <source>
        <dbReference type="Proteomes" id="UP000015103"/>
    </source>
</evidence>
<dbReference type="GO" id="GO:0005654">
    <property type="term" value="C:nucleoplasm"/>
    <property type="evidence" value="ECO:0007669"/>
    <property type="project" value="UniProtKB-SubCell"/>
</dbReference>
<dbReference type="RefSeq" id="XP_073975831.1">
    <property type="nucleotide sequence ID" value="XM_074119730.1"/>
</dbReference>
<dbReference type="STRING" id="13249.T1I639"/>
<dbReference type="EC" id="3.6.1.64" evidence="9"/>
<evidence type="ECO:0000256" key="5">
    <source>
        <dbReference type="ARBA" id="ARBA00022884"/>
    </source>
</evidence>
<dbReference type="Proteomes" id="UP000015103">
    <property type="component" value="Unassembled WGS sequence"/>
</dbReference>
<organism evidence="19 20">
    <name type="scientific">Rhodnius prolixus</name>
    <name type="common">Triatomid bug</name>
    <dbReference type="NCBI Taxonomy" id="13249"/>
    <lineage>
        <taxon>Eukaryota</taxon>
        <taxon>Metazoa</taxon>
        <taxon>Ecdysozoa</taxon>
        <taxon>Arthropoda</taxon>
        <taxon>Hexapoda</taxon>
        <taxon>Insecta</taxon>
        <taxon>Pterygota</taxon>
        <taxon>Neoptera</taxon>
        <taxon>Paraneoptera</taxon>
        <taxon>Hemiptera</taxon>
        <taxon>Heteroptera</taxon>
        <taxon>Panheteroptera</taxon>
        <taxon>Cimicomorpha</taxon>
        <taxon>Reduviidae</taxon>
        <taxon>Triatominae</taxon>
        <taxon>Rhodnius</taxon>
    </lineage>
</organism>
<comment type="subcellular location">
    <subcellularLocation>
        <location evidence="2">Nucleus</location>
        <location evidence="2">Nucleolus</location>
    </subcellularLocation>
    <subcellularLocation>
        <location evidence="3">Nucleus</location>
        <location evidence="3">Nucleoplasm</location>
    </subcellularLocation>
</comment>
<comment type="catalytic activity">
    <reaction evidence="16">
        <text>IDP + H2O = IMP + phosphate + H(+)</text>
        <dbReference type="Rhea" id="RHEA:35207"/>
        <dbReference type="ChEBI" id="CHEBI:15377"/>
        <dbReference type="ChEBI" id="CHEBI:15378"/>
        <dbReference type="ChEBI" id="CHEBI:43474"/>
        <dbReference type="ChEBI" id="CHEBI:58053"/>
        <dbReference type="ChEBI" id="CHEBI:58280"/>
        <dbReference type="EC" id="3.6.1.64"/>
    </reaction>
    <physiologicalReaction direction="left-to-right" evidence="16">
        <dbReference type="Rhea" id="RHEA:35208"/>
    </physiologicalReaction>
</comment>
<evidence type="ECO:0000256" key="1">
    <source>
        <dbReference type="ARBA" id="ARBA00001941"/>
    </source>
</evidence>
<dbReference type="GO" id="GO:1990003">
    <property type="term" value="F:IDP phosphatase activity"/>
    <property type="evidence" value="ECO:0007669"/>
    <property type="project" value="UniProtKB-EC"/>
</dbReference>
<dbReference type="GO" id="GO:0030515">
    <property type="term" value="F:snoRNA binding"/>
    <property type="evidence" value="ECO:0007669"/>
    <property type="project" value="TreeGrafter"/>
</dbReference>
<protein>
    <recommendedName>
        <fullName evidence="10">U8 snoRNA-decapping enzyme</fullName>
        <ecNumber evidence="9">3.6.1.64</ecNumber>
    </recommendedName>
    <alternativeName>
        <fullName evidence="13">IDP phosphatase</fullName>
    </alternativeName>
    <alternativeName>
        <fullName evidence="11">Inosine diphosphate phosphatase</fullName>
    </alternativeName>
    <alternativeName>
        <fullName evidence="12">Nucleoside diphosphate-linked moiety X motif 16</fullName>
    </alternativeName>
    <alternativeName>
        <fullName evidence="14">m7GpppN-mRNA hydrolase</fullName>
    </alternativeName>
</protein>
<dbReference type="InterPro" id="IPR015797">
    <property type="entry name" value="NUDIX_hydrolase-like_dom_sf"/>
</dbReference>
<dbReference type="InterPro" id="IPR000086">
    <property type="entry name" value="NUDIX_hydrolase_dom"/>
</dbReference>
<keyword evidence="20" id="KW-1185">Reference proteome</keyword>
<evidence type="ECO:0000256" key="6">
    <source>
        <dbReference type="ARBA" id="ARBA00023080"/>
    </source>
</evidence>
<dbReference type="EMBL" id="ACPB03000756">
    <property type="status" value="NOT_ANNOTATED_CDS"/>
    <property type="molecule type" value="Genomic_DNA"/>
</dbReference>
<comment type="cofactor">
    <cofactor evidence="1">
        <name>Co(2+)</name>
        <dbReference type="ChEBI" id="CHEBI:48828"/>
    </cofactor>
</comment>
<evidence type="ECO:0000256" key="12">
    <source>
        <dbReference type="ARBA" id="ARBA00041656"/>
    </source>
</evidence>
<dbReference type="GO" id="GO:0006402">
    <property type="term" value="P:mRNA catabolic process"/>
    <property type="evidence" value="ECO:0007669"/>
    <property type="project" value="TreeGrafter"/>
</dbReference>
<dbReference type="InParanoid" id="T1I639"/>
<keyword evidence="7" id="KW-0539">Nucleus</keyword>
<reference evidence="19" key="1">
    <citation type="submission" date="2015-05" db="UniProtKB">
        <authorList>
            <consortium name="EnsemblMetazoa"/>
        </authorList>
    </citation>
    <scope>IDENTIFICATION</scope>
</reference>
<dbReference type="PROSITE" id="PS00893">
    <property type="entry name" value="NUDIX_BOX"/>
    <property type="match status" value="1"/>
</dbReference>
<feature type="domain" description="Nudix hydrolase" evidence="18">
    <location>
        <begin position="80"/>
        <end position="225"/>
    </location>
</feature>
<evidence type="ECO:0000256" key="8">
    <source>
        <dbReference type="ARBA" id="ARBA00038173"/>
    </source>
</evidence>
<dbReference type="OMA" id="FINCELN"/>
<dbReference type="InterPro" id="IPR020084">
    <property type="entry name" value="NUDIX_hydrolase_CS"/>
</dbReference>
<evidence type="ECO:0000256" key="7">
    <source>
        <dbReference type="ARBA" id="ARBA00023242"/>
    </source>
</evidence>
<dbReference type="InterPro" id="IPR054754">
    <property type="entry name" value="NudT16"/>
</dbReference>
<dbReference type="RefSeq" id="XP_073975830.1">
    <property type="nucleotide sequence ID" value="XM_074119729.1"/>
</dbReference>
<dbReference type="Pfam" id="PF22327">
    <property type="entry name" value="Nudt16-like"/>
    <property type="match status" value="1"/>
</dbReference>
<comment type="catalytic activity">
    <reaction evidence="17">
        <text>dIDP + H2O = dIMP + phosphate + H(+)</text>
        <dbReference type="Rhea" id="RHEA:35211"/>
        <dbReference type="ChEBI" id="CHEBI:15377"/>
        <dbReference type="ChEBI" id="CHEBI:15378"/>
        <dbReference type="ChEBI" id="CHEBI:43474"/>
        <dbReference type="ChEBI" id="CHEBI:61194"/>
        <dbReference type="ChEBI" id="CHEBI:62286"/>
        <dbReference type="EC" id="3.6.1.64"/>
    </reaction>
    <physiologicalReaction direction="left-to-right" evidence="17">
        <dbReference type="Rhea" id="RHEA:35212"/>
    </physiologicalReaction>
</comment>
<evidence type="ECO:0000256" key="4">
    <source>
        <dbReference type="ARBA" id="ARBA00022801"/>
    </source>
</evidence>
<comment type="catalytic activity">
    <reaction evidence="15">
        <text>a 5'-end (N(7)-methyl 5'-triphosphoguanosine)-ribonucleoside in mRNA + H2O = N(7)-methyl-GDP + a 5'-end phospho-ribonucleoside in mRNA + 2 H(+)</text>
        <dbReference type="Rhea" id="RHEA:67484"/>
        <dbReference type="Rhea" id="RHEA-COMP:15692"/>
        <dbReference type="Rhea" id="RHEA-COMP:17167"/>
        <dbReference type="ChEBI" id="CHEBI:15377"/>
        <dbReference type="ChEBI" id="CHEBI:15378"/>
        <dbReference type="ChEBI" id="CHEBI:63714"/>
        <dbReference type="ChEBI" id="CHEBI:138282"/>
        <dbReference type="ChEBI" id="CHEBI:156461"/>
        <dbReference type="EC" id="3.6.1.62"/>
    </reaction>
    <physiologicalReaction direction="left-to-right" evidence="15">
        <dbReference type="Rhea" id="RHEA:67485"/>
    </physiologicalReaction>
</comment>
<dbReference type="VEuPathDB" id="VectorBase:RPRC011758"/>
<dbReference type="RefSeq" id="XP_073975832.1">
    <property type="nucleotide sequence ID" value="XM_074119731.1"/>
</dbReference>
<name>T1I639_RHOPR</name>
<dbReference type="AlphaFoldDB" id="T1I639"/>
<evidence type="ECO:0000256" key="2">
    <source>
        <dbReference type="ARBA" id="ARBA00004604"/>
    </source>
</evidence>
<evidence type="ECO:0000259" key="18">
    <source>
        <dbReference type="PROSITE" id="PS51462"/>
    </source>
</evidence>
<dbReference type="PROSITE" id="PS51462">
    <property type="entry name" value="NUDIX"/>
    <property type="match status" value="1"/>
</dbReference>
<dbReference type="eggNOG" id="ENOG502S20E">
    <property type="taxonomic scope" value="Eukaryota"/>
</dbReference>
<dbReference type="EnsemblMetazoa" id="RPRC011758-RA">
    <property type="protein sequence ID" value="RPRC011758-PA"/>
    <property type="gene ID" value="RPRC011758"/>
</dbReference>
<evidence type="ECO:0000313" key="19">
    <source>
        <dbReference type="EnsemblMetazoa" id="RPRC011758-PA"/>
    </source>
</evidence>
<dbReference type="PANTHER" id="PTHR31699:SF1">
    <property type="entry name" value="U8 SNORNA-DECAPPING ENZYME"/>
    <property type="match status" value="1"/>
</dbReference>
<evidence type="ECO:0000256" key="17">
    <source>
        <dbReference type="ARBA" id="ARBA00048945"/>
    </source>
</evidence>
<evidence type="ECO:0000256" key="10">
    <source>
        <dbReference type="ARBA" id="ARBA00039871"/>
    </source>
</evidence>
<evidence type="ECO:0000256" key="3">
    <source>
        <dbReference type="ARBA" id="ARBA00004642"/>
    </source>
</evidence>
<evidence type="ECO:0000256" key="11">
    <source>
        <dbReference type="ARBA" id="ARBA00041450"/>
    </source>
</evidence>
<evidence type="ECO:0000256" key="9">
    <source>
        <dbReference type="ARBA" id="ARBA00038899"/>
    </source>
</evidence>
<evidence type="ECO:0000256" key="15">
    <source>
        <dbReference type="ARBA" id="ARBA00047661"/>
    </source>
</evidence>
<keyword evidence="6" id="KW-0546">Nucleotide metabolism</keyword>
<sequence>MGGRIPALQNYSNIKIYIWCFIIQFREKYCPKLYFSNLFTKKNMIYHRGLRFEDEICVANSDDVFEVVNYSEIYDEKYKHCTQASHCLIYQRCNYPIMKVYNPRAKILMQVRFDGHLGFPGGIIDPGESPEEALLRELTEELDIPSTIVFDADDRLFIHYNKTKSLILHFFVKEVSSELFRTIELRSTKSLEYGNEVLGVLRVPLYTMCDGYRGFPAFLQNKFIGNSKQQLIESLKLLNIMTSDEIEKAKNAKPPYGPSSMKMDLLAENNYAKKHENDTFS</sequence>
<comment type="similarity">
    <text evidence="8">Belongs to the Nudix hydrolase family. NUDT16 subfamily.</text>
</comment>
<dbReference type="HOGENOM" id="CLU_991479_0_0_1"/>
<proteinExistence type="inferred from homology"/>
<evidence type="ECO:0000256" key="13">
    <source>
        <dbReference type="ARBA" id="ARBA00042015"/>
    </source>
</evidence>
<keyword evidence="4" id="KW-0378">Hydrolase</keyword>
<accession>T1I639</accession>
<dbReference type="Gene3D" id="3.90.79.10">
    <property type="entry name" value="Nucleoside Triphosphate Pyrophosphohydrolase"/>
    <property type="match status" value="1"/>
</dbReference>